<dbReference type="Pfam" id="PF13649">
    <property type="entry name" value="Methyltransf_25"/>
    <property type="match status" value="1"/>
</dbReference>
<comment type="caution">
    <text evidence="2">The sequence shown here is derived from an EMBL/GenBank/DDBJ whole genome shotgun (WGS) entry which is preliminary data.</text>
</comment>
<gene>
    <name evidence="2" type="ORF">AC529_14135</name>
</gene>
<dbReference type="SUPFAM" id="SSF53335">
    <property type="entry name" value="S-adenosyl-L-methionine-dependent methyltransferases"/>
    <property type="match status" value="1"/>
</dbReference>
<evidence type="ECO:0000259" key="1">
    <source>
        <dbReference type="Pfam" id="PF13649"/>
    </source>
</evidence>
<dbReference type="RefSeq" id="WP_068752917.1">
    <property type="nucleotide sequence ID" value="NZ_KQ950180.1"/>
</dbReference>
<feature type="domain" description="Methyltransferase" evidence="1">
    <location>
        <begin position="61"/>
        <end position="155"/>
    </location>
</feature>
<dbReference type="GO" id="GO:0032259">
    <property type="term" value="P:methylation"/>
    <property type="evidence" value="ECO:0007669"/>
    <property type="project" value="UniProtKB-KW"/>
</dbReference>
<keyword evidence="2" id="KW-0489">Methyltransferase</keyword>
<evidence type="ECO:0000313" key="3">
    <source>
        <dbReference type="Proteomes" id="UP000074382"/>
    </source>
</evidence>
<reference evidence="3" key="1">
    <citation type="journal article" date="2017" name="Acta Aliment.">
        <title>Plant polysaccharide degrading enzyme system of Thermpbifida cellulosilytica TB100 revealed by de novo genome project data.</title>
        <authorList>
            <person name="Toth A."/>
            <person name="Baka E."/>
            <person name="Luzics S."/>
            <person name="Bata-Vidacs I."/>
            <person name="Nagy I."/>
            <person name="Balint B."/>
            <person name="Herceg R."/>
            <person name="Olasz F."/>
            <person name="Wilk T."/>
            <person name="Nagy T."/>
            <person name="Kriszt B."/>
            <person name="Nagy I."/>
            <person name="Kukolya J."/>
        </authorList>
    </citation>
    <scope>NUCLEOTIDE SEQUENCE [LARGE SCALE GENOMIC DNA]</scope>
    <source>
        <strain evidence="3">TB100</strain>
    </source>
</reference>
<dbReference type="OrthoDB" id="653491at2"/>
<dbReference type="PANTHER" id="PTHR42912">
    <property type="entry name" value="METHYLTRANSFERASE"/>
    <property type="match status" value="1"/>
</dbReference>
<keyword evidence="2" id="KW-0808">Transferase</keyword>
<dbReference type="STRING" id="665004.AC529_14135"/>
<sequence>MTSQDERRAFWEERLAADWTETGVGYRALGRSFNEWMYRVRREVFLDRVGALDVDWTRARVLDVGSGTGFYVRAWQQLGAASITGSDLTEAAVARLRDHFPALRFERLDVAEPGDTFAGADFDAVSCMDVLFHITDDDRYTAAVESVARLVRPGGYFVFSENFLHRPAQRGVNQVNRPIGWITARLDRAGFDVVHRSPFLVLMNAQVDAGTLWRKAWGGVLRAATLTEPTGWLAGAALYPLERRLVRSRTESPTTEIMICRRR</sequence>
<dbReference type="EMBL" id="LGEM01000100">
    <property type="protein sequence ID" value="KUP96052.1"/>
    <property type="molecule type" value="Genomic_DNA"/>
</dbReference>
<proteinExistence type="predicted"/>
<dbReference type="PATRIC" id="fig|665004.4.peg.48"/>
<dbReference type="Gene3D" id="3.40.50.150">
    <property type="entry name" value="Vaccinia Virus protein VP39"/>
    <property type="match status" value="1"/>
</dbReference>
<name>A0A147KFI7_THECS</name>
<dbReference type="CDD" id="cd02440">
    <property type="entry name" value="AdoMet_MTases"/>
    <property type="match status" value="1"/>
</dbReference>
<dbReference type="AlphaFoldDB" id="A0A147KFI7"/>
<dbReference type="InterPro" id="IPR041698">
    <property type="entry name" value="Methyltransf_25"/>
</dbReference>
<dbReference type="Proteomes" id="UP000074382">
    <property type="component" value="Unassembled WGS sequence"/>
</dbReference>
<accession>A0A147KFI7</accession>
<dbReference type="InterPro" id="IPR050508">
    <property type="entry name" value="Methyltransf_Superfamily"/>
</dbReference>
<dbReference type="GO" id="GO:0008168">
    <property type="term" value="F:methyltransferase activity"/>
    <property type="evidence" value="ECO:0007669"/>
    <property type="project" value="UniProtKB-KW"/>
</dbReference>
<organism evidence="2 3">
    <name type="scientific">Thermobifida cellulosilytica TB100</name>
    <dbReference type="NCBI Taxonomy" id="665004"/>
    <lineage>
        <taxon>Bacteria</taxon>
        <taxon>Bacillati</taxon>
        <taxon>Actinomycetota</taxon>
        <taxon>Actinomycetes</taxon>
        <taxon>Streptosporangiales</taxon>
        <taxon>Nocardiopsidaceae</taxon>
        <taxon>Thermobifida</taxon>
    </lineage>
</organism>
<keyword evidence="3" id="KW-1185">Reference proteome</keyword>
<evidence type="ECO:0000313" key="2">
    <source>
        <dbReference type="EMBL" id="KUP96052.1"/>
    </source>
</evidence>
<protein>
    <submittedName>
        <fullName evidence="2">2-polyprenyl-3-methyl-5-hydroxy-6-metoxy-1, 4-benzoquinol methylase</fullName>
    </submittedName>
</protein>
<dbReference type="InterPro" id="IPR029063">
    <property type="entry name" value="SAM-dependent_MTases_sf"/>
</dbReference>